<evidence type="ECO:0000256" key="2">
    <source>
        <dbReference type="ARBA" id="ARBA00022763"/>
    </source>
</evidence>
<evidence type="ECO:0000256" key="3">
    <source>
        <dbReference type="ARBA" id="ARBA00022801"/>
    </source>
</evidence>
<name>A0ABN2LLC6_9MICO</name>
<evidence type="ECO:0000256" key="5">
    <source>
        <dbReference type="HAMAP-Rule" id="MF_00527"/>
    </source>
</evidence>
<dbReference type="RefSeq" id="WP_344031854.1">
    <property type="nucleotide sequence ID" value="NZ_BAAAOB010000002.1"/>
</dbReference>
<sequence length="226" mass="23635">MPHRLFDAPALEVAPRLLGTRVSVHHPDGTVTIRITEVEAYHGVGVPGPYDAGSHSKDRRTERNASMFGPPGHAYVYFSYGMHFALNLVCSPEGSASGVLLRAGEVVAGEALARSFRARKRGIPAPGGSDASGTPGAPEIPHRALARGPGNLAAALGVTRQAHDGRDLLTTPFAFEPAPMLATEIARGPRVGVAGEAGGPAFPWRFWLPGDPTVSAFRPGRGAPRG</sequence>
<evidence type="ECO:0000256" key="6">
    <source>
        <dbReference type="SAM" id="MobiDB-lite"/>
    </source>
</evidence>
<dbReference type="SUPFAM" id="SSF50486">
    <property type="entry name" value="FMT C-terminal domain-like"/>
    <property type="match status" value="1"/>
</dbReference>
<gene>
    <name evidence="7" type="ORF">GCM10009768_19550</name>
</gene>
<dbReference type="Proteomes" id="UP001500851">
    <property type="component" value="Unassembled WGS sequence"/>
</dbReference>
<dbReference type="NCBIfam" id="NF002003">
    <property type="entry name" value="PRK00802.1-3"/>
    <property type="match status" value="1"/>
</dbReference>
<comment type="caution">
    <text evidence="7">The sequence shown here is derived from an EMBL/GenBank/DDBJ whole genome shotgun (WGS) entry which is preliminary data.</text>
</comment>
<proteinExistence type="inferred from homology"/>
<reference evidence="7 8" key="1">
    <citation type="journal article" date="2019" name="Int. J. Syst. Evol. Microbiol.">
        <title>The Global Catalogue of Microorganisms (GCM) 10K type strain sequencing project: providing services to taxonomists for standard genome sequencing and annotation.</title>
        <authorList>
            <consortium name="The Broad Institute Genomics Platform"/>
            <consortium name="The Broad Institute Genome Sequencing Center for Infectious Disease"/>
            <person name="Wu L."/>
            <person name="Ma J."/>
        </authorList>
    </citation>
    <scope>NUCLEOTIDE SEQUENCE [LARGE SCALE GENOMIC DNA]</scope>
    <source>
        <strain evidence="7 8">JCM 14736</strain>
    </source>
</reference>
<dbReference type="PANTHER" id="PTHR10429">
    <property type="entry name" value="DNA-3-METHYLADENINE GLYCOSYLASE"/>
    <property type="match status" value="1"/>
</dbReference>
<dbReference type="EC" id="3.2.2.-" evidence="5"/>
<dbReference type="CDD" id="cd00540">
    <property type="entry name" value="AAG"/>
    <property type="match status" value="1"/>
</dbReference>
<dbReference type="NCBIfam" id="TIGR00567">
    <property type="entry name" value="3mg"/>
    <property type="match status" value="1"/>
</dbReference>
<dbReference type="InterPro" id="IPR036995">
    <property type="entry name" value="MPG_sf"/>
</dbReference>
<dbReference type="HAMAP" id="MF_00527">
    <property type="entry name" value="3MGH"/>
    <property type="match status" value="1"/>
</dbReference>
<keyword evidence="8" id="KW-1185">Reference proteome</keyword>
<dbReference type="InterPro" id="IPR011034">
    <property type="entry name" value="Formyl_transferase-like_C_sf"/>
</dbReference>
<dbReference type="Gene3D" id="3.10.300.10">
    <property type="entry name" value="Methylpurine-DNA glycosylase (MPG)"/>
    <property type="match status" value="1"/>
</dbReference>
<dbReference type="InterPro" id="IPR003180">
    <property type="entry name" value="MPG"/>
</dbReference>
<feature type="region of interest" description="Disordered" evidence="6">
    <location>
        <begin position="121"/>
        <end position="145"/>
    </location>
</feature>
<accession>A0ABN2LLC6</accession>
<evidence type="ECO:0000313" key="7">
    <source>
        <dbReference type="EMBL" id="GAA1790634.1"/>
    </source>
</evidence>
<comment type="similarity">
    <text evidence="1 5">Belongs to the DNA glycosylase MPG family.</text>
</comment>
<evidence type="ECO:0000256" key="1">
    <source>
        <dbReference type="ARBA" id="ARBA00009232"/>
    </source>
</evidence>
<dbReference type="EMBL" id="BAAAOB010000002">
    <property type="protein sequence ID" value="GAA1790634.1"/>
    <property type="molecule type" value="Genomic_DNA"/>
</dbReference>
<keyword evidence="4 5" id="KW-0234">DNA repair</keyword>
<evidence type="ECO:0000256" key="4">
    <source>
        <dbReference type="ARBA" id="ARBA00023204"/>
    </source>
</evidence>
<organism evidence="7 8">
    <name type="scientific">Leucobacter iarius</name>
    <dbReference type="NCBI Taxonomy" id="333963"/>
    <lineage>
        <taxon>Bacteria</taxon>
        <taxon>Bacillati</taxon>
        <taxon>Actinomycetota</taxon>
        <taxon>Actinomycetes</taxon>
        <taxon>Micrococcales</taxon>
        <taxon>Microbacteriaceae</taxon>
        <taxon>Leucobacter</taxon>
    </lineage>
</organism>
<dbReference type="PANTHER" id="PTHR10429:SF0">
    <property type="entry name" value="DNA-3-METHYLADENINE GLYCOSYLASE"/>
    <property type="match status" value="1"/>
</dbReference>
<dbReference type="Pfam" id="PF02245">
    <property type="entry name" value="Pur_DNA_glyco"/>
    <property type="match status" value="1"/>
</dbReference>
<evidence type="ECO:0000313" key="8">
    <source>
        <dbReference type="Proteomes" id="UP001500851"/>
    </source>
</evidence>
<protein>
    <recommendedName>
        <fullName evidence="5">Putative 3-methyladenine DNA glycosylase</fullName>
        <ecNumber evidence="5">3.2.2.-</ecNumber>
    </recommendedName>
</protein>
<keyword evidence="3 5" id="KW-0378">Hydrolase</keyword>
<keyword evidence="2 5" id="KW-0227">DNA damage</keyword>